<dbReference type="SUPFAM" id="SSF55486">
    <property type="entry name" value="Metalloproteases ('zincins'), catalytic domain"/>
    <property type="match status" value="1"/>
</dbReference>
<comment type="caution">
    <text evidence="2">The sequence shown here is derived from an EMBL/GenBank/DDBJ whole genome shotgun (WGS) entry which is preliminary data.</text>
</comment>
<evidence type="ECO:0000313" key="2">
    <source>
        <dbReference type="EMBL" id="KAL2872177.1"/>
    </source>
</evidence>
<name>A0ABR4M6E5_9EURO</name>
<sequence length="333" mass="37349">MYKGGIMAPQLGGSVEIQNFAFTDSILKFLIMMLSPLTRKAWTLVACLTLRYPGVLAQLDKPIMSPAVPFDQTDPILYEHLNPTPSTYDQWEYGWLPLRCKAVAENEGLSPYDIDVFNVHYEDCDEAWVLCRHHDAQVTLEQLIDNFGRLPVRLRNIVRHQFAIPSDNLVAWTYSDLGDIVYSGDIGQYIRFWIHEAGHAVDRNINPSEGDYSSSDAWITEYNKDNYIADAYAQNNMAENFAQEVIVALFDKVVPGGIGSLVPNWGDIFHQYATIQAVMGDMLIPGGTCNRHFPDDSIVCMGPDAGCESKRDDEHSNATETEDSEEPIVCTLG</sequence>
<dbReference type="GeneID" id="98143003"/>
<dbReference type="Gene3D" id="3.40.390.10">
    <property type="entry name" value="Collagenase (Catalytic Domain)"/>
    <property type="match status" value="1"/>
</dbReference>
<gene>
    <name evidence="2" type="ORF">BJX67DRAFT_341716</name>
</gene>
<feature type="region of interest" description="Disordered" evidence="1">
    <location>
        <begin position="309"/>
        <end position="333"/>
    </location>
</feature>
<protein>
    <recommendedName>
        <fullName evidence="4">Conidiation-specific protein 13</fullName>
    </recommendedName>
</protein>
<dbReference type="EMBL" id="JBFXLQ010000002">
    <property type="protein sequence ID" value="KAL2872177.1"/>
    <property type="molecule type" value="Genomic_DNA"/>
</dbReference>
<evidence type="ECO:0000256" key="1">
    <source>
        <dbReference type="SAM" id="MobiDB-lite"/>
    </source>
</evidence>
<keyword evidence="3" id="KW-1185">Reference proteome</keyword>
<dbReference type="RefSeq" id="XP_070891156.1">
    <property type="nucleotide sequence ID" value="XM_071027931.1"/>
</dbReference>
<evidence type="ECO:0008006" key="4">
    <source>
        <dbReference type="Google" id="ProtNLM"/>
    </source>
</evidence>
<dbReference type="Proteomes" id="UP001610432">
    <property type="component" value="Unassembled WGS sequence"/>
</dbReference>
<evidence type="ECO:0000313" key="3">
    <source>
        <dbReference type="Proteomes" id="UP001610432"/>
    </source>
</evidence>
<organism evidence="2 3">
    <name type="scientific">Aspergillus lucknowensis</name>
    <dbReference type="NCBI Taxonomy" id="176173"/>
    <lineage>
        <taxon>Eukaryota</taxon>
        <taxon>Fungi</taxon>
        <taxon>Dikarya</taxon>
        <taxon>Ascomycota</taxon>
        <taxon>Pezizomycotina</taxon>
        <taxon>Eurotiomycetes</taxon>
        <taxon>Eurotiomycetidae</taxon>
        <taxon>Eurotiales</taxon>
        <taxon>Aspergillaceae</taxon>
        <taxon>Aspergillus</taxon>
        <taxon>Aspergillus subgen. Nidulantes</taxon>
    </lineage>
</organism>
<proteinExistence type="predicted"/>
<reference evidence="2 3" key="1">
    <citation type="submission" date="2024-07" db="EMBL/GenBank/DDBJ databases">
        <title>Section-level genome sequencing and comparative genomics of Aspergillus sections Usti and Cavernicolus.</title>
        <authorList>
            <consortium name="Lawrence Berkeley National Laboratory"/>
            <person name="Nybo J.L."/>
            <person name="Vesth T.C."/>
            <person name="Theobald S."/>
            <person name="Frisvad J.C."/>
            <person name="Larsen T.O."/>
            <person name="Kjaerboelling I."/>
            <person name="Rothschild-Mancinelli K."/>
            <person name="Lyhne E.K."/>
            <person name="Kogle M.E."/>
            <person name="Barry K."/>
            <person name="Clum A."/>
            <person name="Na H."/>
            <person name="Ledsgaard L."/>
            <person name="Lin J."/>
            <person name="Lipzen A."/>
            <person name="Kuo A."/>
            <person name="Riley R."/>
            <person name="Mondo S."/>
            <person name="Labutti K."/>
            <person name="Haridas S."/>
            <person name="Pangalinan J."/>
            <person name="Salamov A.A."/>
            <person name="Simmons B.A."/>
            <person name="Magnuson J.K."/>
            <person name="Chen J."/>
            <person name="Drula E."/>
            <person name="Henrissat B."/>
            <person name="Wiebenga A."/>
            <person name="Lubbers R.J."/>
            <person name="Gomes A.C."/>
            <person name="Macurrencykelacurrency M.R."/>
            <person name="Stajich J."/>
            <person name="Grigoriev I.V."/>
            <person name="Mortensen U.H."/>
            <person name="De Vries R.P."/>
            <person name="Baker S.E."/>
            <person name="Andersen M.R."/>
        </authorList>
    </citation>
    <scope>NUCLEOTIDE SEQUENCE [LARGE SCALE GENOMIC DNA]</scope>
    <source>
        <strain evidence="2 3">CBS 449.75</strain>
    </source>
</reference>
<dbReference type="InterPro" id="IPR024079">
    <property type="entry name" value="MetalloPept_cat_dom_sf"/>
</dbReference>
<accession>A0ABR4M6E5</accession>